<feature type="domain" description="CNNM transmembrane" evidence="13">
    <location>
        <begin position="1"/>
        <end position="198"/>
    </location>
</feature>
<proteinExistence type="inferred from homology"/>
<dbReference type="SUPFAM" id="SSF56176">
    <property type="entry name" value="FAD-binding/transporter-associated domain-like"/>
    <property type="match status" value="1"/>
</dbReference>
<dbReference type="PROSITE" id="PS51846">
    <property type="entry name" value="CNNM"/>
    <property type="match status" value="1"/>
</dbReference>
<dbReference type="InterPro" id="IPR044751">
    <property type="entry name" value="Ion_transp-like_CBS"/>
</dbReference>
<gene>
    <name evidence="14" type="ORF">BKA03_002330</name>
</gene>
<dbReference type="PANTHER" id="PTHR43099:SF6">
    <property type="entry name" value="UPF0053 PROTEIN RV1842C"/>
    <property type="match status" value="1"/>
</dbReference>
<feature type="transmembrane region" description="Helical" evidence="11">
    <location>
        <begin position="59"/>
        <end position="82"/>
    </location>
</feature>
<dbReference type="PANTHER" id="PTHR43099">
    <property type="entry name" value="UPF0053 PROTEIN YRKA"/>
    <property type="match status" value="1"/>
</dbReference>
<feature type="domain" description="CBS" evidence="12">
    <location>
        <begin position="282"/>
        <end position="342"/>
    </location>
</feature>
<dbReference type="InterPro" id="IPR051676">
    <property type="entry name" value="UPF0053_domain"/>
</dbReference>
<accession>A0A7Z0CI60</accession>
<dbReference type="GO" id="GO:0050660">
    <property type="term" value="F:flavin adenine dinucleotide binding"/>
    <property type="evidence" value="ECO:0007669"/>
    <property type="project" value="InterPro"/>
</dbReference>
<dbReference type="GO" id="GO:0005886">
    <property type="term" value="C:plasma membrane"/>
    <property type="evidence" value="ECO:0007669"/>
    <property type="project" value="UniProtKB-SubCell"/>
</dbReference>
<dbReference type="Gene3D" id="3.10.580.10">
    <property type="entry name" value="CBS-domain"/>
    <property type="match status" value="1"/>
</dbReference>
<dbReference type="OrthoDB" id="110231at2"/>
<dbReference type="InterPro" id="IPR005170">
    <property type="entry name" value="Transptr-assoc_dom"/>
</dbReference>
<evidence type="ECO:0000256" key="2">
    <source>
        <dbReference type="ARBA" id="ARBA00006337"/>
    </source>
</evidence>
<dbReference type="Gene3D" id="3.30.465.10">
    <property type="match status" value="1"/>
</dbReference>
<keyword evidence="8 10" id="KW-0472">Membrane</keyword>
<evidence type="ECO:0000313" key="14">
    <source>
        <dbReference type="EMBL" id="NYI42211.1"/>
    </source>
</evidence>
<dbReference type="AlphaFoldDB" id="A0A7Z0CI60"/>
<feature type="domain" description="CBS" evidence="12">
    <location>
        <begin position="217"/>
        <end position="276"/>
    </location>
</feature>
<dbReference type="InterPro" id="IPR016169">
    <property type="entry name" value="FAD-bd_PCMH_sub2"/>
</dbReference>
<evidence type="ECO:0000259" key="13">
    <source>
        <dbReference type="PROSITE" id="PS51846"/>
    </source>
</evidence>
<evidence type="ECO:0000256" key="7">
    <source>
        <dbReference type="ARBA" id="ARBA00023122"/>
    </source>
</evidence>
<comment type="similarity">
    <text evidence="2">Belongs to the UPF0053 family.</text>
</comment>
<keyword evidence="15" id="KW-1185">Reference proteome</keyword>
<dbReference type="Pfam" id="PF01595">
    <property type="entry name" value="CNNM"/>
    <property type="match status" value="1"/>
</dbReference>
<dbReference type="Pfam" id="PF03471">
    <property type="entry name" value="CorC_HlyC"/>
    <property type="match status" value="1"/>
</dbReference>
<evidence type="ECO:0000259" key="12">
    <source>
        <dbReference type="PROSITE" id="PS51371"/>
    </source>
</evidence>
<keyword evidence="6 10" id="KW-1133">Transmembrane helix</keyword>
<dbReference type="PROSITE" id="PS51371">
    <property type="entry name" value="CBS"/>
    <property type="match status" value="2"/>
</dbReference>
<dbReference type="SMART" id="SM01091">
    <property type="entry name" value="CorC_HlyC"/>
    <property type="match status" value="1"/>
</dbReference>
<evidence type="ECO:0000313" key="15">
    <source>
        <dbReference type="Proteomes" id="UP000547973"/>
    </source>
</evidence>
<keyword evidence="5" id="KW-0677">Repeat</keyword>
<dbReference type="SUPFAM" id="SSF54631">
    <property type="entry name" value="CBS-domain pair"/>
    <property type="match status" value="1"/>
</dbReference>
<organism evidence="14 15">
    <name type="scientific">Demequina lutea</name>
    <dbReference type="NCBI Taxonomy" id="431489"/>
    <lineage>
        <taxon>Bacteria</taxon>
        <taxon>Bacillati</taxon>
        <taxon>Actinomycetota</taxon>
        <taxon>Actinomycetes</taxon>
        <taxon>Micrococcales</taxon>
        <taxon>Demequinaceae</taxon>
        <taxon>Demequina</taxon>
    </lineage>
</organism>
<dbReference type="Proteomes" id="UP000547973">
    <property type="component" value="Unassembled WGS sequence"/>
</dbReference>
<evidence type="ECO:0000256" key="11">
    <source>
        <dbReference type="SAM" id="Phobius"/>
    </source>
</evidence>
<sequence>MTQWLLVALGVGLTLGTALFVAAEFAFVALDPSSVGDQDRATRRVGTALRSLSTQLSGAQVGITFTTVLLGYSAQPALAFLLQGPAAATPLVRGASVTVATVVALVVVNAFSMIVGELVPKNAAIANPLGTAKAVAPFMLAFTVVLRPLIAALNGAANAVVRLVGLEPQEELAGGRSRQELAALVRRSAEVGTLSPGTALLLKNTLDLDDLEAVDVMTDRTRMHTVGADASAADVLALARGTGHSRFPVVGEGIDDIIGLVHVRQAIAVSAHERDTTAARDLMVAAPRVPETMPLRPLLVELKDLGLQCAVVVDEYGGTAGIVTLEDVVEEIVGEVADEHDSRRAQVFRAPGGAWIIPAVLRPDEVAERTGITLPTSHVYETVGGLVMATLGRLPRNGDVVELDAVTLTVERMEGRRIDRLRAVVAPVEAAP</sequence>
<evidence type="ECO:0000256" key="6">
    <source>
        <dbReference type="ARBA" id="ARBA00022989"/>
    </source>
</evidence>
<dbReference type="Pfam" id="PF00571">
    <property type="entry name" value="CBS"/>
    <property type="match status" value="2"/>
</dbReference>
<keyword evidence="4 10" id="KW-0812">Transmembrane</keyword>
<evidence type="ECO:0000256" key="3">
    <source>
        <dbReference type="ARBA" id="ARBA00022475"/>
    </source>
</evidence>
<protein>
    <submittedName>
        <fullName evidence="14">CBS domain containing-hemolysin-like protein</fullName>
    </submittedName>
</protein>
<dbReference type="RefSeq" id="WP_062074082.1">
    <property type="nucleotide sequence ID" value="NZ_BBRC01000002.1"/>
</dbReference>
<evidence type="ECO:0000256" key="1">
    <source>
        <dbReference type="ARBA" id="ARBA00004651"/>
    </source>
</evidence>
<dbReference type="InterPro" id="IPR046342">
    <property type="entry name" value="CBS_dom_sf"/>
</dbReference>
<evidence type="ECO:0000256" key="4">
    <source>
        <dbReference type="ARBA" id="ARBA00022692"/>
    </source>
</evidence>
<evidence type="ECO:0000256" key="8">
    <source>
        <dbReference type="ARBA" id="ARBA00023136"/>
    </source>
</evidence>
<feature type="transmembrane region" description="Helical" evidence="11">
    <location>
        <begin position="94"/>
        <end position="114"/>
    </location>
</feature>
<dbReference type="SMART" id="SM00116">
    <property type="entry name" value="CBS"/>
    <property type="match status" value="2"/>
</dbReference>
<dbReference type="InterPro" id="IPR036318">
    <property type="entry name" value="FAD-bd_PCMH-like_sf"/>
</dbReference>
<comment type="subcellular location">
    <subcellularLocation>
        <location evidence="1">Cell membrane</location>
        <topology evidence="1">Multi-pass membrane protein</topology>
    </subcellularLocation>
</comment>
<dbReference type="CDD" id="cd04590">
    <property type="entry name" value="CBS_pair_CorC_HlyC_assoc"/>
    <property type="match status" value="1"/>
</dbReference>
<dbReference type="InterPro" id="IPR002550">
    <property type="entry name" value="CNNM"/>
</dbReference>
<dbReference type="EMBL" id="JACBZO010000001">
    <property type="protein sequence ID" value="NYI42211.1"/>
    <property type="molecule type" value="Genomic_DNA"/>
</dbReference>
<dbReference type="InterPro" id="IPR000644">
    <property type="entry name" value="CBS_dom"/>
</dbReference>
<name>A0A7Z0CI60_9MICO</name>
<evidence type="ECO:0000256" key="10">
    <source>
        <dbReference type="PROSITE-ProRule" id="PRU01193"/>
    </source>
</evidence>
<evidence type="ECO:0000256" key="9">
    <source>
        <dbReference type="PROSITE-ProRule" id="PRU00703"/>
    </source>
</evidence>
<keyword evidence="3" id="KW-1003">Cell membrane</keyword>
<keyword evidence="7 9" id="KW-0129">CBS domain</keyword>
<reference evidence="14 15" key="1">
    <citation type="submission" date="2020-07" db="EMBL/GenBank/DDBJ databases">
        <title>Sequencing the genomes of 1000 actinobacteria strains.</title>
        <authorList>
            <person name="Klenk H.-P."/>
        </authorList>
    </citation>
    <scope>NUCLEOTIDE SEQUENCE [LARGE SCALE GENOMIC DNA]</scope>
    <source>
        <strain evidence="14 15">DSM 19970</strain>
    </source>
</reference>
<comment type="caution">
    <text evidence="14">The sequence shown here is derived from an EMBL/GenBank/DDBJ whole genome shotgun (WGS) entry which is preliminary data.</text>
</comment>
<evidence type="ECO:0000256" key="5">
    <source>
        <dbReference type="ARBA" id="ARBA00022737"/>
    </source>
</evidence>